<organism evidence="2 3">
    <name type="scientific">Caulobacter segnis</name>
    <dbReference type="NCBI Taxonomy" id="88688"/>
    <lineage>
        <taxon>Bacteria</taxon>
        <taxon>Pseudomonadati</taxon>
        <taxon>Pseudomonadota</taxon>
        <taxon>Alphaproteobacteria</taxon>
        <taxon>Caulobacterales</taxon>
        <taxon>Caulobacteraceae</taxon>
        <taxon>Caulobacter</taxon>
    </lineage>
</organism>
<keyword evidence="1" id="KW-1133">Transmembrane helix</keyword>
<protein>
    <recommendedName>
        <fullName evidence="4">Transmembrane protein</fullName>
    </recommendedName>
</protein>
<sequence>MFAAVPLLALPVLVYNLIVLLLPGGFKAADATLRLAEPLFTIRMTSGAGWAVSLSDLLLAGALVVLFVELLKSTNSKRLAIVNHSLSMVLFIVCLVEFLLLPAFATSTFFLLALMVLLDVLAGFIVTIVAARRDVDFGE</sequence>
<keyword evidence="1" id="KW-0472">Membrane</keyword>
<evidence type="ECO:0000313" key="3">
    <source>
        <dbReference type="Proteomes" id="UP000240527"/>
    </source>
</evidence>
<evidence type="ECO:0000256" key="1">
    <source>
        <dbReference type="SAM" id="Phobius"/>
    </source>
</evidence>
<keyword evidence="1" id="KW-0812">Transmembrane</keyword>
<proteinExistence type="predicted"/>
<evidence type="ECO:0000313" key="2">
    <source>
        <dbReference type="EMBL" id="AVQ00874.1"/>
    </source>
</evidence>
<keyword evidence="3" id="KW-1185">Reference proteome</keyword>
<dbReference type="Proteomes" id="UP000240527">
    <property type="component" value="Chromosome"/>
</dbReference>
<reference evidence="2 3" key="1">
    <citation type="journal article" date="2015" name="Biotechnol. Bioeng.">
        <title>Genome sequence and phenotypic characterization of Caulobacter segnis.</title>
        <authorList>
            <person name="Patel S."/>
            <person name="Fletcher B."/>
            <person name="Scott D.C."/>
            <person name="Ely B."/>
        </authorList>
    </citation>
    <scope>NUCLEOTIDE SEQUENCE [LARGE SCALE GENOMIC DNA]</scope>
    <source>
        <strain evidence="2 3">TK0059</strain>
    </source>
</reference>
<feature type="transmembrane region" description="Helical" evidence="1">
    <location>
        <begin position="47"/>
        <end position="68"/>
    </location>
</feature>
<name>A0ABM6TCQ6_9CAUL</name>
<feature type="transmembrane region" description="Helical" evidence="1">
    <location>
        <begin position="80"/>
        <end position="103"/>
    </location>
</feature>
<accession>A0ABM6TCQ6</accession>
<gene>
    <name evidence="2" type="ORF">B7G68_02750</name>
</gene>
<evidence type="ECO:0008006" key="4">
    <source>
        <dbReference type="Google" id="ProtNLM"/>
    </source>
</evidence>
<dbReference type="EMBL" id="CP027850">
    <property type="protein sequence ID" value="AVQ00874.1"/>
    <property type="molecule type" value="Genomic_DNA"/>
</dbReference>
<dbReference type="RefSeq" id="WP_013077719.1">
    <property type="nucleotide sequence ID" value="NZ_CP027850.1"/>
</dbReference>
<feature type="transmembrane region" description="Helical" evidence="1">
    <location>
        <begin position="109"/>
        <end position="131"/>
    </location>
</feature>